<dbReference type="PANTHER" id="PTHR48098:SF1">
    <property type="entry name" value="DIACYLGLYCEROL ACYLTRANSFERASE_MYCOLYLTRANSFERASE AG85A"/>
    <property type="match status" value="1"/>
</dbReference>
<gene>
    <name evidence="2" type="ORF">LX87_03483</name>
</gene>
<dbReference type="OrthoDB" id="9803578at2"/>
<dbReference type="Proteomes" id="UP000248790">
    <property type="component" value="Unassembled WGS sequence"/>
</dbReference>
<keyword evidence="3" id="KW-1185">Reference proteome</keyword>
<comment type="caution">
    <text evidence="2">The sequence shown here is derived from an EMBL/GenBank/DDBJ whole genome shotgun (WGS) entry which is preliminary data.</text>
</comment>
<dbReference type="InterPro" id="IPR050583">
    <property type="entry name" value="Mycobacterial_A85_antigen"/>
</dbReference>
<protein>
    <submittedName>
        <fullName evidence="2">Putative esterase</fullName>
    </submittedName>
</protein>
<dbReference type="SUPFAM" id="SSF53474">
    <property type="entry name" value="alpha/beta-Hydrolases"/>
    <property type="match status" value="1"/>
</dbReference>
<dbReference type="GO" id="GO:0016747">
    <property type="term" value="F:acyltransferase activity, transferring groups other than amino-acyl groups"/>
    <property type="evidence" value="ECO:0007669"/>
    <property type="project" value="TreeGrafter"/>
</dbReference>
<sequence length="356" mass="39982">MKISILPALSFFFVFLITCPAHSQTAPARKGTAERIKVHGKGLEGNLSGDSPDREVSVYLPPSYKTDKKRRYPVLYLLHGFTDNDAQWYGFTKHWINLPEVVDKAFADPAVREMIIVTPNAYTRFFGSFYSNSITTGNWEDFVAKELVSYIDSHYRTIPNAASRGLTGHSMGGYGTMRIGQKYPEIFSSIYLLSPCCMNTGIHANRSEEAARKIEAIQTIEEVQKADFGTKAAFATSASWSPNPSNPPFYLDLPTKNGQVQPMVMAKWAANAPLAMIDQYIPNLKKLNAIAFDAGSKDESIAASIKVLDGVLNNYKIKHTYEEYEGDHVNRIAERIEKKVLQFFSEHLSFEQPKRK</sequence>
<dbReference type="PANTHER" id="PTHR48098">
    <property type="entry name" value="ENTEROCHELIN ESTERASE-RELATED"/>
    <property type="match status" value="1"/>
</dbReference>
<dbReference type="AlphaFoldDB" id="A0A327WWA4"/>
<organism evidence="2 3">
    <name type="scientific">Larkinella arboricola</name>
    <dbReference type="NCBI Taxonomy" id="643671"/>
    <lineage>
        <taxon>Bacteria</taxon>
        <taxon>Pseudomonadati</taxon>
        <taxon>Bacteroidota</taxon>
        <taxon>Cytophagia</taxon>
        <taxon>Cytophagales</taxon>
        <taxon>Spirosomataceae</taxon>
        <taxon>Larkinella</taxon>
    </lineage>
</organism>
<evidence type="ECO:0000313" key="2">
    <source>
        <dbReference type="EMBL" id="RAJ95735.1"/>
    </source>
</evidence>
<feature type="chain" id="PRO_5016368504" evidence="1">
    <location>
        <begin position="24"/>
        <end position="356"/>
    </location>
</feature>
<evidence type="ECO:0000313" key="3">
    <source>
        <dbReference type="Proteomes" id="UP000248790"/>
    </source>
</evidence>
<dbReference type="EMBL" id="QLMC01000004">
    <property type="protein sequence ID" value="RAJ95735.1"/>
    <property type="molecule type" value="Genomic_DNA"/>
</dbReference>
<dbReference type="InterPro" id="IPR000801">
    <property type="entry name" value="Esterase-like"/>
</dbReference>
<reference evidence="2 3" key="1">
    <citation type="submission" date="2018-06" db="EMBL/GenBank/DDBJ databases">
        <title>Genomic Encyclopedia of Archaeal and Bacterial Type Strains, Phase II (KMG-II): from individual species to whole genera.</title>
        <authorList>
            <person name="Goeker M."/>
        </authorList>
    </citation>
    <scope>NUCLEOTIDE SEQUENCE [LARGE SCALE GENOMIC DNA]</scope>
    <source>
        <strain evidence="2 3">DSM 21851</strain>
    </source>
</reference>
<proteinExistence type="predicted"/>
<dbReference type="Gene3D" id="3.40.50.1820">
    <property type="entry name" value="alpha/beta hydrolase"/>
    <property type="match status" value="1"/>
</dbReference>
<dbReference type="RefSeq" id="WP_111629527.1">
    <property type="nucleotide sequence ID" value="NZ_QLMC01000004.1"/>
</dbReference>
<evidence type="ECO:0000256" key="1">
    <source>
        <dbReference type="SAM" id="SignalP"/>
    </source>
</evidence>
<dbReference type="Pfam" id="PF00756">
    <property type="entry name" value="Esterase"/>
    <property type="match status" value="1"/>
</dbReference>
<keyword evidence="1" id="KW-0732">Signal</keyword>
<accession>A0A327WWA4</accession>
<name>A0A327WWA4_LARAB</name>
<dbReference type="InterPro" id="IPR029058">
    <property type="entry name" value="AB_hydrolase_fold"/>
</dbReference>
<feature type="signal peptide" evidence="1">
    <location>
        <begin position="1"/>
        <end position="23"/>
    </location>
</feature>